<gene>
    <name evidence="2" type="ORF">EYF80_032463</name>
</gene>
<name>A0A4Z2GUT6_9TELE</name>
<organism evidence="2 3">
    <name type="scientific">Liparis tanakae</name>
    <name type="common">Tanaka's snailfish</name>
    <dbReference type="NCBI Taxonomy" id="230148"/>
    <lineage>
        <taxon>Eukaryota</taxon>
        <taxon>Metazoa</taxon>
        <taxon>Chordata</taxon>
        <taxon>Craniata</taxon>
        <taxon>Vertebrata</taxon>
        <taxon>Euteleostomi</taxon>
        <taxon>Actinopterygii</taxon>
        <taxon>Neopterygii</taxon>
        <taxon>Teleostei</taxon>
        <taxon>Neoteleostei</taxon>
        <taxon>Acanthomorphata</taxon>
        <taxon>Eupercaria</taxon>
        <taxon>Perciformes</taxon>
        <taxon>Cottioidei</taxon>
        <taxon>Cottales</taxon>
        <taxon>Liparidae</taxon>
        <taxon>Liparis</taxon>
    </lineage>
</organism>
<proteinExistence type="predicted"/>
<evidence type="ECO:0000256" key="1">
    <source>
        <dbReference type="SAM" id="MobiDB-lite"/>
    </source>
</evidence>
<protein>
    <submittedName>
        <fullName evidence="2">Uncharacterized protein</fullName>
    </submittedName>
</protein>
<accession>A0A4Z2GUT6</accession>
<sequence>MTSCSRNSTSGQVAFFSTETGVSPVLTLQLQDLSDQHLGVHQVGKRVHGLVHQLDAEDGEELLPDDLPLLVAGTRPPGRLPARGGGRPGRVGPVSPGRVGPVLPLLLLPVVVDSATLEVGRLAVGGRVDRVGAVSGVARRVGSHVAPGAVMLVLESRRRPPRGRAVRAAAARGAVLLSGAVAVRAAPVHRPVLVVAHAPRGLRRLTVYRAQTGVQLLLGTAPPPRAVVRRRVLGGLLLPGRGGPLAGRLPLSGPRVIFLAMSSSSERLCPGSGLERAEDGGGCLAFSRSSSATRRLDCLARSGWSRYMSLDTMMPSDS</sequence>
<evidence type="ECO:0000313" key="2">
    <source>
        <dbReference type="EMBL" id="TNN57387.1"/>
    </source>
</evidence>
<comment type="caution">
    <text evidence="2">The sequence shown here is derived from an EMBL/GenBank/DDBJ whole genome shotgun (WGS) entry which is preliminary data.</text>
</comment>
<evidence type="ECO:0000313" key="3">
    <source>
        <dbReference type="Proteomes" id="UP000314294"/>
    </source>
</evidence>
<feature type="region of interest" description="Disordered" evidence="1">
    <location>
        <begin position="76"/>
        <end position="95"/>
    </location>
</feature>
<reference evidence="2 3" key="1">
    <citation type="submission" date="2019-03" db="EMBL/GenBank/DDBJ databases">
        <title>First draft genome of Liparis tanakae, snailfish: a comprehensive survey of snailfish specific genes.</title>
        <authorList>
            <person name="Kim W."/>
            <person name="Song I."/>
            <person name="Jeong J.-H."/>
            <person name="Kim D."/>
            <person name="Kim S."/>
            <person name="Ryu S."/>
            <person name="Song J.Y."/>
            <person name="Lee S.K."/>
        </authorList>
    </citation>
    <scope>NUCLEOTIDE SEQUENCE [LARGE SCALE GENOMIC DNA]</scope>
    <source>
        <tissue evidence="2">Muscle</tissue>
    </source>
</reference>
<dbReference type="EMBL" id="SRLO01000407">
    <property type="protein sequence ID" value="TNN57387.1"/>
    <property type="molecule type" value="Genomic_DNA"/>
</dbReference>
<dbReference type="AlphaFoldDB" id="A0A4Z2GUT6"/>
<keyword evidence="3" id="KW-1185">Reference proteome</keyword>
<dbReference type="Proteomes" id="UP000314294">
    <property type="component" value="Unassembled WGS sequence"/>
</dbReference>